<dbReference type="Pfam" id="PF00532">
    <property type="entry name" value="Peripla_BP_1"/>
    <property type="match status" value="1"/>
</dbReference>
<name>A0AA97GW43_9ACTN</name>
<sequence length="336" mass="35953">MYRQRVTLKDVAEAAGVHASTVSRVLRRPATAPSESDLRIRQLAEDLGYVPNPNAASLTTNRSSAFGVLVPQLTDIVLSRVYDAIEATANEAGYESFVANTHDDPEVQARRRELLIGRSVDGLVIGDARLDDESLPALTRRGIPIVLVNRRYPGLLSVTCDDNRGGRLAGAHLADLGHTRIGVITGPAWSSTGLDRLAGFRAALAERRIPLDDDHVIHRGFDVMDGHAGTRALLEQDPGITALFVANDDAAIGAIGALREVGLIPRRDVSVVGYNDIPAASNLAQPLTTIRSPYSTMGRQACETLLAARNGLPVSSIVLQPELITRETSGTPRATP</sequence>
<dbReference type="SUPFAM" id="SSF53822">
    <property type="entry name" value="Periplasmic binding protein-like I"/>
    <property type="match status" value="1"/>
</dbReference>
<protein>
    <submittedName>
        <fullName evidence="5">HTH-type transcriptional regulator DegA</fullName>
    </submittedName>
</protein>
<dbReference type="AlphaFoldDB" id="A0AA97GW43"/>
<evidence type="ECO:0000313" key="5">
    <source>
        <dbReference type="EMBL" id="WOC13317.1"/>
    </source>
</evidence>
<dbReference type="CDD" id="cd01392">
    <property type="entry name" value="HTH_LacI"/>
    <property type="match status" value="1"/>
</dbReference>
<keyword evidence="2" id="KW-0238">DNA-binding</keyword>
<dbReference type="PROSITE" id="PS50932">
    <property type="entry name" value="HTH_LACI_2"/>
    <property type="match status" value="1"/>
</dbReference>
<dbReference type="SUPFAM" id="SSF47413">
    <property type="entry name" value="lambda repressor-like DNA-binding domains"/>
    <property type="match status" value="1"/>
</dbReference>
<dbReference type="Pfam" id="PF00356">
    <property type="entry name" value="LacI"/>
    <property type="match status" value="1"/>
</dbReference>
<evidence type="ECO:0000256" key="2">
    <source>
        <dbReference type="ARBA" id="ARBA00023125"/>
    </source>
</evidence>
<dbReference type="EMBL" id="CP128986">
    <property type="protein sequence ID" value="WOC13317.1"/>
    <property type="molecule type" value="Genomic_DNA"/>
</dbReference>
<dbReference type="GO" id="GO:0003700">
    <property type="term" value="F:DNA-binding transcription factor activity"/>
    <property type="evidence" value="ECO:0007669"/>
    <property type="project" value="TreeGrafter"/>
</dbReference>
<evidence type="ECO:0000259" key="4">
    <source>
        <dbReference type="PROSITE" id="PS50932"/>
    </source>
</evidence>
<dbReference type="Gene3D" id="3.40.50.2300">
    <property type="match status" value="2"/>
</dbReference>
<evidence type="ECO:0000256" key="3">
    <source>
        <dbReference type="ARBA" id="ARBA00023163"/>
    </source>
</evidence>
<dbReference type="InterPro" id="IPR010982">
    <property type="entry name" value="Lambda_DNA-bd_dom_sf"/>
</dbReference>
<dbReference type="InterPro" id="IPR000843">
    <property type="entry name" value="HTH_LacI"/>
</dbReference>
<dbReference type="PANTHER" id="PTHR30146">
    <property type="entry name" value="LACI-RELATED TRANSCRIPTIONAL REPRESSOR"/>
    <property type="match status" value="1"/>
</dbReference>
<dbReference type="InterPro" id="IPR028082">
    <property type="entry name" value="Peripla_BP_I"/>
</dbReference>
<dbReference type="InterPro" id="IPR001761">
    <property type="entry name" value="Peripla_BP/Lac1_sug-bd_dom"/>
</dbReference>
<gene>
    <name evidence="5" type="primary">degA</name>
    <name evidence="5" type="ORF">MP11Mi_24180</name>
</gene>
<reference evidence="5" key="1">
    <citation type="submission" date="2023-06" db="EMBL/GenBank/DDBJ databases">
        <title>Gordonia sp. nov. and Pseudochrobactrum sp. nov., two species isolated from the burying beetle Nicrophorus vespilloides.</title>
        <authorList>
            <person name="Poehlein A."/>
            <person name="Guzman J."/>
            <person name="Daniel R."/>
            <person name="Vilcinskas A."/>
        </authorList>
    </citation>
    <scope>NUCLEOTIDE SEQUENCE</scope>
    <source>
        <strain evidence="5">MP11Mi</strain>
    </source>
</reference>
<dbReference type="PANTHER" id="PTHR30146:SF109">
    <property type="entry name" value="HTH-TYPE TRANSCRIPTIONAL REGULATOR GALS"/>
    <property type="match status" value="1"/>
</dbReference>
<keyword evidence="3" id="KW-0804">Transcription</keyword>
<keyword evidence="1" id="KW-0805">Transcription regulation</keyword>
<dbReference type="GO" id="GO:0000976">
    <property type="term" value="F:transcription cis-regulatory region binding"/>
    <property type="evidence" value="ECO:0007669"/>
    <property type="project" value="TreeGrafter"/>
</dbReference>
<dbReference type="SMART" id="SM00354">
    <property type="entry name" value="HTH_LACI"/>
    <property type="match status" value="1"/>
</dbReference>
<feature type="domain" description="HTH lacI-type" evidence="4">
    <location>
        <begin position="6"/>
        <end position="60"/>
    </location>
</feature>
<organism evidence="5">
    <name type="scientific">Gordonia sp. MP11Mi</name>
    <dbReference type="NCBI Taxonomy" id="3022769"/>
    <lineage>
        <taxon>Bacteria</taxon>
        <taxon>Bacillati</taxon>
        <taxon>Actinomycetota</taxon>
        <taxon>Actinomycetes</taxon>
        <taxon>Mycobacteriales</taxon>
        <taxon>Gordoniaceae</taxon>
        <taxon>Gordonia</taxon>
    </lineage>
</organism>
<dbReference type="Gene3D" id="1.10.260.40">
    <property type="entry name" value="lambda repressor-like DNA-binding domains"/>
    <property type="match status" value="1"/>
</dbReference>
<evidence type="ECO:0000256" key="1">
    <source>
        <dbReference type="ARBA" id="ARBA00023015"/>
    </source>
</evidence>
<proteinExistence type="predicted"/>
<accession>A0AA97GW43</accession>